<accession>A0A5J4UA72</accession>
<dbReference type="EMBL" id="SNRW01018996">
    <property type="protein sequence ID" value="KAA6366801.1"/>
    <property type="molecule type" value="Genomic_DNA"/>
</dbReference>
<sequence>MRKLTQFLCCTGCGNEDEEDEKIKIKETINELKDQIEEEGIQEEVDNLIFHTSRREKIFVQSNAAQLKNQIHRYRDSIIIEIEYDDDDQIFTIKKDESKYETSQNKDFIIFFDSDSESDYGSDDDDSDEEEVKRKNKRKKKKMKKSVVKANKKTKKKQNKPKKKGKVSRKGSKDR</sequence>
<name>A0A5J4UA72_9EUKA</name>
<gene>
    <name evidence="3" type="ORF">EZS28_037672</name>
</gene>
<keyword evidence="1" id="KW-0175">Coiled coil</keyword>
<evidence type="ECO:0000256" key="2">
    <source>
        <dbReference type="SAM" id="MobiDB-lite"/>
    </source>
</evidence>
<organism evidence="3 4">
    <name type="scientific">Streblomastix strix</name>
    <dbReference type="NCBI Taxonomy" id="222440"/>
    <lineage>
        <taxon>Eukaryota</taxon>
        <taxon>Metamonada</taxon>
        <taxon>Preaxostyla</taxon>
        <taxon>Oxymonadida</taxon>
        <taxon>Streblomastigidae</taxon>
        <taxon>Streblomastix</taxon>
    </lineage>
</organism>
<feature type="coiled-coil region" evidence="1">
    <location>
        <begin position="15"/>
        <end position="42"/>
    </location>
</feature>
<evidence type="ECO:0000256" key="1">
    <source>
        <dbReference type="SAM" id="Coils"/>
    </source>
</evidence>
<proteinExistence type="predicted"/>
<reference evidence="3 4" key="1">
    <citation type="submission" date="2019-03" db="EMBL/GenBank/DDBJ databases">
        <title>Single cell metagenomics reveals metabolic interactions within the superorganism composed of flagellate Streblomastix strix and complex community of Bacteroidetes bacteria on its surface.</title>
        <authorList>
            <person name="Treitli S.C."/>
            <person name="Kolisko M."/>
            <person name="Husnik F."/>
            <person name="Keeling P."/>
            <person name="Hampl V."/>
        </authorList>
    </citation>
    <scope>NUCLEOTIDE SEQUENCE [LARGE SCALE GENOMIC DNA]</scope>
    <source>
        <strain evidence="3">ST1C</strain>
    </source>
</reference>
<comment type="caution">
    <text evidence="3">The sequence shown here is derived from an EMBL/GenBank/DDBJ whole genome shotgun (WGS) entry which is preliminary data.</text>
</comment>
<protein>
    <submittedName>
        <fullName evidence="3">Uncharacterized protein</fullName>
    </submittedName>
</protein>
<feature type="compositionally biased region" description="Acidic residues" evidence="2">
    <location>
        <begin position="114"/>
        <end position="130"/>
    </location>
</feature>
<evidence type="ECO:0000313" key="3">
    <source>
        <dbReference type="EMBL" id="KAA6366801.1"/>
    </source>
</evidence>
<evidence type="ECO:0000313" key="4">
    <source>
        <dbReference type="Proteomes" id="UP000324800"/>
    </source>
</evidence>
<feature type="region of interest" description="Disordered" evidence="2">
    <location>
        <begin position="114"/>
        <end position="175"/>
    </location>
</feature>
<dbReference type="Proteomes" id="UP000324800">
    <property type="component" value="Unassembled WGS sequence"/>
</dbReference>
<dbReference type="AlphaFoldDB" id="A0A5J4UA72"/>
<feature type="compositionally biased region" description="Basic residues" evidence="2">
    <location>
        <begin position="134"/>
        <end position="175"/>
    </location>
</feature>